<accession>A0AAU7TDW6</accession>
<evidence type="ECO:0000313" key="4">
    <source>
        <dbReference type="EMBL" id="XBV26066.1"/>
    </source>
</evidence>
<dbReference type="PANTHER" id="PTHR35004">
    <property type="entry name" value="TRANSPOSASE RV3428C-RELATED"/>
    <property type="match status" value="1"/>
</dbReference>
<dbReference type="PANTHER" id="PTHR35004:SF8">
    <property type="entry name" value="TRANSPOSASE RV3428C-RELATED"/>
    <property type="match status" value="1"/>
</dbReference>
<dbReference type="EMBL" id="CP158165">
    <property type="protein sequence ID" value="XBV24826.1"/>
    <property type="molecule type" value="Genomic_DNA"/>
</dbReference>
<dbReference type="SUPFAM" id="SSF53098">
    <property type="entry name" value="Ribonuclease H-like"/>
    <property type="match status" value="1"/>
</dbReference>
<dbReference type="Gene3D" id="1.10.10.60">
    <property type="entry name" value="Homeodomain-like"/>
    <property type="match status" value="1"/>
</dbReference>
<evidence type="ECO:0000256" key="1">
    <source>
        <dbReference type="ARBA" id="ARBA00009277"/>
    </source>
</evidence>
<name>A0AAU7TDW6_9ACTN</name>
<dbReference type="GO" id="GO:0015074">
    <property type="term" value="P:DNA integration"/>
    <property type="evidence" value="ECO:0007669"/>
    <property type="project" value="InterPro"/>
</dbReference>
<proteinExistence type="inferred from homology"/>
<dbReference type="InterPro" id="IPR054353">
    <property type="entry name" value="IstA-like_C"/>
</dbReference>
<protein>
    <submittedName>
        <fullName evidence="3">IS21 family transposase</fullName>
    </submittedName>
</protein>
<sequence length="431" mass="47763">MMTVEDWAEIRRLYRSEGKAIKAIARELGISRNAVRRALARDTAPKYVRVSRGSRVDGVEPQIRQLLKETPTMPATVIAERIGWQHGLTVLKDRVRVLRPYYLPSDPASRTEYDAGHRVQCDLWFPPARVPLGAGQAGSPPVLVMTSGYSRMRWALMIASRQAPDLIAGHWQLLQNIGAVPRELVWDNESAVGCWRRGKPTLTDEFETFRGSLGIGVHLCRPRDPEAKGLVERNNGYFETSFLPGRTFIGHRDFNAQLTDWLVLANARHSRRIGCAPTARWATDRAAMLAMPPTAPSIGWSARVRLPRDYYVRIASNDYSVDPVVVGRFVDVNADLTTVTITCSGTVVGRHQRCWARHQTITDPAHRETAKRLAHYAAAGRDHATSRATGAEVVVERRDLSVYDTVFGLTHPAGQAGHAGQAGDRAGGEVA</sequence>
<comment type="similarity">
    <text evidence="1">Belongs to the transposase IS21/IS408/IS1162 family.</text>
</comment>
<dbReference type="InterPro" id="IPR009057">
    <property type="entry name" value="Homeodomain-like_sf"/>
</dbReference>
<gene>
    <name evidence="3" type="primary">istA</name>
    <name evidence="3" type="ORF">ABN611_00100</name>
    <name evidence="4" type="ORF">ABN611_06485</name>
</gene>
<feature type="domain" description="Integrase catalytic" evidence="2">
    <location>
        <begin position="103"/>
        <end position="285"/>
    </location>
</feature>
<dbReference type="GO" id="GO:0003676">
    <property type="term" value="F:nucleic acid binding"/>
    <property type="evidence" value="ECO:0007669"/>
    <property type="project" value="InterPro"/>
</dbReference>
<reference evidence="3" key="1">
    <citation type="submission" date="2024-06" db="EMBL/GenBank/DDBJ databases">
        <title>Kribbella sp. strain HUAS MG21 genome sequences.</title>
        <authorList>
            <person name="Mo P."/>
        </authorList>
    </citation>
    <scope>NUCLEOTIDE SEQUENCE</scope>
    <source>
        <strain evidence="3">HUAS MG21</strain>
    </source>
</reference>
<dbReference type="Pfam" id="PF22483">
    <property type="entry name" value="Mu-transpos_C_2"/>
    <property type="match status" value="1"/>
</dbReference>
<evidence type="ECO:0000259" key="2">
    <source>
        <dbReference type="PROSITE" id="PS50994"/>
    </source>
</evidence>
<dbReference type="NCBIfam" id="NF033546">
    <property type="entry name" value="transpos_IS21"/>
    <property type="match status" value="1"/>
</dbReference>
<dbReference type="InterPro" id="IPR036397">
    <property type="entry name" value="RNaseH_sf"/>
</dbReference>
<dbReference type="InterPro" id="IPR001584">
    <property type="entry name" value="Integrase_cat-core"/>
</dbReference>
<dbReference type="PROSITE" id="PS50994">
    <property type="entry name" value="INTEGRASE"/>
    <property type="match status" value="1"/>
</dbReference>
<dbReference type="Pfam" id="PF00665">
    <property type="entry name" value="rve"/>
    <property type="match status" value="1"/>
</dbReference>
<dbReference type="RefSeq" id="WP_350277642.1">
    <property type="nucleotide sequence ID" value="NZ_CP158165.1"/>
</dbReference>
<dbReference type="InterPro" id="IPR012337">
    <property type="entry name" value="RNaseH-like_sf"/>
</dbReference>
<organism evidence="3">
    <name type="scientific">Kribbella sp. HUAS MG21</name>
    <dbReference type="NCBI Taxonomy" id="3160966"/>
    <lineage>
        <taxon>Bacteria</taxon>
        <taxon>Bacillati</taxon>
        <taxon>Actinomycetota</taxon>
        <taxon>Actinomycetes</taxon>
        <taxon>Propionibacteriales</taxon>
        <taxon>Kribbellaceae</taxon>
        <taxon>Kribbella</taxon>
    </lineage>
</organism>
<dbReference type="AlphaFoldDB" id="A0AAU7TDW6"/>
<dbReference type="Gene3D" id="3.30.420.10">
    <property type="entry name" value="Ribonuclease H-like superfamily/Ribonuclease H"/>
    <property type="match status" value="1"/>
</dbReference>
<dbReference type="SUPFAM" id="SSF46689">
    <property type="entry name" value="Homeodomain-like"/>
    <property type="match status" value="1"/>
</dbReference>
<evidence type="ECO:0000313" key="3">
    <source>
        <dbReference type="EMBL" id="XBV24826.1"/>
    </source>
</evidence>
<dbReference type="EMBL" id="CP158165">
    <property type="protein sequence ID" value="XBV26066.1"/>
    <property type="molecule type" value="Genomic_DNA"/>
</dbReference>